<dbReference type="AlphaFoldDB" id="A0A6M1SZ29"/>
<evidence type="ECO:0000313" key="4">
    <source>
        <dbReference type="Proteomes" id="UP000479132"/>
    </source>
</evidence>
<dbReference type="EMBL" id="JAALLS010000016">
    <property type="protein sequence ID" value="NGP89138.1"/>
    <property type="molecule type" value="Genomic_DNA"/>
</dbReference>
<sequence length="243" mass="26900">MTRYHKISTKLTLLLFFITAMGAATALTGYEEADRPLAFVQKFKPSVGVENAGTLENIKKRGKPLFNGDTLRTDENGFALVQFMDKSLAKVKPESRLIVEGEVRGKQNTSARIGLEAGEIFLNVTKQGRDNFEVATNTTVASVKGTDFGATSDNFFWVQEGIVELLVSGTGESAELTGGNYGQVLSNGTIETGTLTEDEIEERNEEYSQMEENLEPEIIEIRFVDENGQQRVLKVKVFENENK</sequence>
<feature type="domain" description="FecR protein" evidence="2">
    <location>
        <begin position="69"/>
        <end position="163"/>
    </location>
</feature>
<comment type="caution">
    <text evidence="3">The sequence shown here is derived from an EMBL/GenBank/DDBJ whole genome shotgun (WGS) entry which is preliminary data.</text>
</comment>
<dbReference type="PANTHER" id="PTHR38731">
    <property type="entry name" value="LIPL45-RELATED LIPOPROTEIN-RELATED"/>
    <property type="match status" value="1"/>
</dbReference>
<keyword evidence="1" id="KW-0732">Signal</keyword>
<evidence type="ECO:0000256" key="1">
    <source>
        <dbReference type="SAM" id="SignalP"/>
    </source>
</evidence>
<proteinExistence type="predicted"/>
<dbReference type="RefSeq" id="WP_165269561.1">
    <property type="nucleotide sequence ID" value="NZ_JAALLS010000016.1"/>
</dbReference>
<name>A0A6M1SZ29_9BACT</name>
<evidence type="ECO:0000313" key="3">
    <source>
        <dbReference type="EMBL" id="NGP89138.1"/>
    </source>
</evidence>
<dbReference type="Gene3D" id="2.60.120.1440">
    <property type="match status" value="1"/>
</dbReference>
<dbReference type="Pfam" id="PF04773">
    <property type="entry name" value="FecR"/>
    <property type="match status" value="1"/>
</dbReference>
<feature type="chain" id="PRO_5026719201" evidence="1">
    <location>
        <begin position="27"/>
        <end position="243"/>
    </location>
</feature>
<organism evidence="3 4">
    <name type="scientific">Fodinibius halophilus</name>
    <dbReference type="NCBI Taxonomy" id="1736908"/>
    <lineage>
        <taxon>Bacteria</taxon>
        <taxon>Pseudomonadati</taxon>
        <taxon>Balneolota</taxon>
        <taxon>Balneolia</taxon>
        <taxon>Balneolales</taxon>
        <taxon>Balneolaceae</taxon>
        <taxon>Fodinibius</taxon>
    </lineage>
</organism>
<evidence type="ECO:0000259" key="2">
    <source>
        <dbReference type="Pfam" id="PF04773"/>
    </source>
</evidence>
<dbReference type="Proteomes" id="UP000479132">
    <property type="component" value="Unassembled WGS sequence"/>
</dbReference>
<protein>
    <submittedName>
        <fullName evidence="3">FecR domain-containing protein</fullName>
    </submittedName>
</protein>
<gene>
    <name evidence="3" type="ORF">G3569_12320</name>
</gene>
<keyword evidence="4" id="KW-1185">Reference proteome</keyword>
<feature type="signal peptide" evidence="1">
    <location>
        <begin position="1"/>
        <end position="26"/>
    </location>
</feature>
<reference evidence="3 4" key="1">
    <citation type="submission" date="2020-02" db="EMBL/GenBank/DDBJ databases">
        <title>Aliifodinibius halophilus 2W32, complete genome.</title>
        <authorList>
            <person name="Li Y."/>
            <person name="Wu S."/>
        </authorList>
    </citation>
    <scope>NUCLEOTIDE SEQUENCE [LARGE SCALE GENOMIC DNA]</scope>
    <source>
        <strain evidence="3 4">2W32</strain>
    </source>
</reference>
<accession>A0A6M1SZ29</accession>
<dbReference type="InterPro" id="IPR006860">
    <property type="entry name" value="FecR"/>
</dbReference>